<evidence type="ECO:0000313" key="8">
    <source>
        <dbReference type="EMBL" id="ROV62205.1"/>
    </source>
</evidence>
<dbReference type="InterPro" id="IPR036907">
    <property type="entry name" value="5'-Nucleotdase_C_sf"/>
</dbReference>
<evidence type="ECO:0000256" key="5">
    <source>
        <dbReference type="RuleBase" id="RU362119"/>
    </source>
</evidence>
<keyword evidence="2" id="KW-0479">Metal-binding</keyword>
<gene>
    <name evidence="8" type="ORF">EGH82_02280</name>
</gene>
<dbReference type="Proteomes" id="UP000278792">
    <property type="component" value="Unassembled WGS sequence"/>
</dbReference>
<proteinExistence type="inferred from homology"/>
<accession>A0A3N3E643</accession>
<feature type="domain" description="Calcineurin-like phosphoesterase" evidence="6">
    <location>
        <begin position="23"/>
        <end position="251"/>
    </location>
</feature>
<dbReference type="SUPFAM" id="SSF55816">
    <property type="entry name" value="5'-nucleotidase (syn. UDP-sugar hydrolase), C-terminal domain"/>
    <property type="match status" value="1"/>
</dbReference>
<dbReference type="Pfam" id="PF00149">
    <property type="entry name" value="Metallophos"/>
    <property type="match status" value="1"/>
</dbReference>
<name>A0A3N3E643_9VIBR</name>
<sequence length="515" mass="56983">MKKRLLASLIALAATPLCAKDLTILYTNDIHAKVDPYIARYIDAERPVGGFANLATYIKQEKAVQPESTIVLDAGDYFSGSTVDTLTEGEAIIDIMNTMGYDVASIGNHEFDYGWDNTLVQLAKANFEILLGNVFYEGTDKPFWDKPYTIVERDGLKLGIIGLHGKFAFYDTVAANMRQNLEARDEIEYLQKYLDELRPQVDVTILLVHQGTPARQSSLGNNDVRRALDKDIQTAKQVKGLDILVTGHAHVGTPEVIEVNDTLIVSTDAYGINVGKLTIDFDEKARKIKDYEFDLKTIWADEWQADKETQARIDKWKGVVETIVAEKLTHSENTLTRSYGESSTLGNLVADSMLPNFPDGELAFTNSGGIRADIEAGDITYGDVIDALPFPNYPVVMDLTGKQIRSLMEHAAGLSNGVMQVSSGVYMAYDSSRPDGKRVLELKLNGKPMVDEQVYRVVTNNFLADGGDGFAAFTEGKNRQERAGEPLSLSFKAYLARPDALAKVTEVRIEDRKAQ</sequence>
<protein>
    <submittedName>
        <fullName evidence="8">Bifunctional metallophosphatase/5'-nucleotidase</fullName>
    </submittedName>
</protein>
<dbReference type="GO" id="GO:0030288">
    <property type="term" value="C:outer membrane-bounded periplasmic space"/>
    <property type="evidence" value="ECO:0007669"/>
    <property type="project" value="TreeGrafter"/>
</dbReference>
<evidence type="ECO:0000313" key="9">
    <source>
        <dbReference type="Proteomes" id="UP000278792"/>
    </source>
</evidence>
<dbReference type="RefSeq" id="WP_123780331.1">
    <property type="nucleotide sequence ID" value="NZ_RKIK01000003.1"/>
</dbReference>
<evidence type="ECO:0000256" key="2">
    <source>
        <dbReference type="ARBA" id="ARBA00022723"/>
    </source>
</evidence>
<dbReference type="GO" id="GO:0000166">
    <property type="term" value="F:nucleotide binding"/>
    <property type="evidence" value="ECO:0007669"/>
    <property type="project" value="UniProtKB-KW"/>
</dbReference>
<dbReference type="GO" id="GO:0046872">
    <property type="term" value="F:metal ion binding"/>
    <property type="evidence" value="ECO:0007669"/>
    <property type="project" value="UniProtKB-KW"/>
</dbReference>
<evidence type="ECO:0000256" key="4">
    <source>
        <dbReference type="ARBA" id="ARBA00022741"/>
    </source>
</evidence>
<reference evidence="8 9" key="1">
    <citation type="submission" date="2018-11" db="EMBL/GenBank/DDBJ databases">
        <title>Vibrio ponticus strain CAIM 1751 pathogenic for the snapper Lutjanus guttatus.</title>
        <authorList>
            <person name="Soto-Rodriguez S."/>
            <person name="Lozano-Olvera R."/>
            <person name="Gomez-Gil B."/>
        </authorList>
    </citation>
    <scope>NUCLEOTIDE SEQUENCE [LARGE SCALE GENOMIC DNA]</scope>
    <source>
        <strain evidence="8 9">CAIM 1751</strain>
    </source>
</reference>
<dbReference type="Pfam" id="PF02872">
    <property type="entry name" value="5_nucleotid_C"/>
    <property type="match status" value="1"/>
</dbReference>
<comment type="similarity">
    <text evidence="1 5">Belongs to the 5'-nucleotidase family.</text>
</comment>
<organism evidence="8 9">
    <name type="scientific">Vibrio ponticus</name>
    <dbReference type="NCBI Taxonomy" id="265668"/>
    <lineage>
        <taxon>Bacteria</taxon>
        <taxon>Pseudomonadati</taxon>
        <taxon>Pseudomonadota</taxon>
        <taxon>Gammaproteobacteria</taxon>
        <taxon>Vibrionales</taxon>
        <taxon>Vibrionaceae</taxon>
        <taxon>Vibrio</taxon>
    </lineage>
</organism>
<dbReference type="PANTHER" id="PTHR11575:SF46">
    <property type="entry name" value="PROTEIN USHA"/>
    <property type="match status" value="1"/>
</dbReference>
<dbReference type="Gene3D" id="3.60.21.10">
    <property type="match status" value="1"/>
</dbReference>
<feature type="signal peptide" evidence="5">
    <location>
        <begin position="1"/>
        <end position="19"/>
    </location>
</feature>
<evidence type="ECO:0000256" key="3">
    <source>
        <dbReference type="ARBA" id="ARBA00022729"/>
    </source>
</evidence>
<dbReference type="PRINTS" id="PR01607">
    <property type="entry name" value="APYRASEFAMLY"/>
</dbReference>
<dbReference type="SUPFAM" id="SSF56300">
    <property type="entry name" value="Metallo-dependent phosphatases"/>
    <property type="match status" value="1"/>
</dbReference>
<dbReference type="EMBL" id="RKIK01000003">
    <property type="protein sequence ID" value="ROV62205.1"/>
    <property type="molecule type" value="Genomic_DNA"/>
</dbReference>
<dbReference type="GO" id="GO:0008768">
    <property type="term" value="F:UDP-sugar diphosphatase activity"/>
    <property type="evidence" value="ECO:0007669"/>
    <property type="project" value="TreeGrafter"/>
</dbReference>
<dbReference type="InterPro" id="IPR008334">
    <property type="entry name" value="5'-Nucleotdase_C"/>
</dbReference>
<dbReference type="AlphaFoldDB" id="A0A3N3E643"/>
<keyword evidence="5" id="KW-0378">Hydrolase</keyword>
<dbReference type="InterPro" id="IPR006179">
    <property type="entry name" value="5_nucleotidase/apyrase"/>
</dbReference>
<evidence type="ECO:0000256" key="1">
    <source>
        <dbReference type="ARBA" id="ARBA00006654"/>
    </source>
</evidence>
<dbReference type="InterPro" id="IPR029052">
    <property type="entry name" value="Metallo-depent_PP-like"/>
</dbReference>
<dbReference type="CDD" id="cd00845">
    <property type="entry name" value="MPP_UshA_N_like"/>
    <property type="match status" value="1"/>
</dbReference>
<dbReference type="PANTHER" id="PTHR11575">
    <property type="entry name" value="5'-NUCLEOTIDASE-RELATED"/>
    <property type="match status" value="1"/>
</dbReference>
<keyword evidence="4 5" id="KW-0547">Nucleotide-binding</keyword>
<evidence type="ECO:0000259" key="6">
    <source>
        <dbReference type="Pfam" id="PF00149"/>
    </source>
</evidence>
<feature type="domain" description="5'-Nucleotidase C-terminal" evidence="7">
    <location>
        <begin position="331"/>
        <end position="475"/>
    </location>
</feature>
<dbReference type="GO" id="GO:0009166">
    <property type="term" value="P:nucleotide catabolic process"/>
    <property type="evidence" value="ECO:0007669"/>
    <property type="project" value="InterPro"/>
</dbReference>
<comment type="caution">
    <text evidence="8">The sequence shown here is derived from an EMBL/GenBank/DDBJ whole genome shotgun (WGS) entry which is preliminary data.</text>
</comment>
<dbReference type="InterPro" id="IPR006146">
    <property type="entry name" value="5'-Nucleotdase_CS"/>
</dbReference>
<evidence type="ECO:0000259" key="7">
    <source>
        <dbReference type="Pfam" id="PF02872"/>
    </source>
</evidence>
<keyword evidence="3 5" id="KW-0732">Signal</keyword>
<feature type="chain" id="PRO_5017844688" evidence="5">
    <location>
        <begin position="20"/>
        <end position="515"/>
    </location>
</feature>
<dbReference type="GO" id="GO:0008253">
    <property type="term" value="F:5'-nucleotidase activity"/>
    <property type="evidence" value="ECO:0007669"/>
    <property type="project" value="TreeGrafter"/>
</dbReference>
<dbReference type="InterPro" id="IPR004843">
    <property type="entry name" value="Calcineurin-like_PHP"/>
</dbReference>
<dbReference type="Gene3D" id="3.90.780.10">
    <property type="entry name" value="5'-Nucleotidase, C-terminal domain"/>
    <property type="match status" value="1"/>
</dbReference>
<dbReference type="PROSITE" id="PS00786">
    <property type="entry name" value="5_NUCLEOTIDASE_2"/>
    <property type="match status" value="1"/>
</dbReference>